<feature type="compositionally biased region" description="Basic and acidic residues" evidence="2">
    <location>
        <begin position="283"/>
        <end position="295"/>
    </location>
</feature>
<name>A0A6A5YJD0_9PLEO</name>
<organism evidence="4 5">
    <name type="scientific">Lophiotrema nucula</name>
    <dbReference type="NCBI Taxonomy" id="690887"/>
    <lineage>
        <taxon>Eukaryota</taxon>
        <taxon>Fungi</taxon>
        <taxon>Dikarya</taxon>
        <taxon>Ascomycota</taxon>
        <taxon>Pezizomycotina</taxon>
        <taxon>Dothideomycetes</taxon>
        <taxon>Pleosporomycetidae</taxon>
        <taxon>Pleosporales</taxon>
        <taxon>Lophiotremataceae</taxon>
        <taxon>Lophiotrema</taxon>
    </lineage>
</organism>
<feature type="compositionally biased region" description="Basic residues" evidence="2">
    <location>
        <begin position="179"/>
        <end position="194"/>
    </location>
</feature>
<evidence type="ECO:0000256" key="2">
    <source>
        <dbReference type="SAM" id="MobiDB-lite"/>
    </source>
</evidence>
<feature type="compositionally biased region" description="Acidic residues" evidence="2">
    <location>
        <begin position="273"/>
        <end position="282"/>
    </location>
</feature>
<reference evidence="4" key="1">
    <citation type="journal article" date="2020" name="Stud. Mycol.">
        <title>101 Dothideomycetes genomes: a test case for predicting lifestyles and emergence of pathogens.</title>
        <authorList>
            <person name="Haridas S."/>
            <person name="Albert R."/>
            <person name="Binder M."/>
            <person name="Bloem J."/>
            <person name="Labutti K."/>
            <person name="Salamov A."/>
            <person name="Andreopoulos B."/>
            <person name="Baker S."/>
            <person name="Barry K."/>
            <person name="Bills G."/>
            <person name="Bluhm B."/>
            <person name="Cannon C."/>
            <person name="Castanera R."/>
            <person name="Culley D."/>
            <person name="Daum C."/>
            <person name="Ezra D."/>
            <person name="Gonzalez J."/>
            <person name="Henrissat B."/>
            <person name="Kuo A."/>
            <person name="Liang C."/>
            <person name="Lipzen A."/>
            <person name="Lutzoni F."/>
            <person name="Magnuson J."/>
            <person name="Mondo S."/>
            <person name="Nolan M."/>
            <person name="Ohm R."/>
            <person name="Pangilinan J."/>
            <person name="Park H.-J."/>
            <person name="Ramirez L."/>
            <person name="Alfaro M."/>
            <person name="Sun H."/>
            <person name="Tritt A."/>
            <person name="Yoshinaga Y."/>
            <person name="Zwiers L.-H."/>
            <person name="Turgeon B."/>
            <person name="Goodwin S."/>
            <person name="Spatafora J."/>
            <person name="Crous P."/>
            <person name="Grigoriev I."/>
        </authorList>
    </citation>
    <scope>NUCLEOTIDE SEQUENCE</scope>
    <source>
        <strain evidence="4">CBS 627.86</strain>
    </source>
</reference>
<gene>
    <name evidence="4" type="ORF">BDV96DRAFT_589803</name>
</gene>
<dbReference type="OrthoDB" id="6255506at2759"/>
<dbReference type="PANTHER" id="PTHR28063:SF1">
    <property type="entry name" value="RNA POLYMERASE II NUCLEAR LOCALIZATION PROTEIN IWR1"/>
    <property type="match status" value="1"/>
</dbReference>
<feature type="compositionally biased region" description="Polar residues" evidence="2">
    <location>
        <begin position="77"/>
        <end position="87"/>
    </location>
</feature>
<dbReference type="GO" id="GO:0006606">
    <property type="term" value="P:protein import into nucleus"/>
    <property type="evidence" value="ECO:0007669"/>
    <property type="project" value="InterPro"/>
</dbReference>
<proteinExistence type="inferred from homology"/>
<protein>
    <recommendedName>
        <fullName evidence="3">Transcription factor Iwr1 domain-containing protein</fullName>
    </recommendedName>
</protein>
<evidence type="ECO:0000313" key="4">
    <source>
        <dbReference type="EMBL" id="KAF2107165.1"/>
    </source>
</evidence>
<sequence length="334" mass="37856">MNRNTPQTLSVKRKRGQASVDLLVVKHQSPEVNDDVPEQNAKRTKTDFVYRRIRAPSRIPSQAHTTTRPATQPQRTFHVSRTPNTTPGDIVLIERKAASEEAPPVVTTNTQAEETELTQPQPEQPPAPRKRPGARSTLRPPAAEHSRSATPEPSRDVVKEFEQFASEVEEQESEVKSPSKYKPKAPKLRYKDRHPKAETAGDAMDLDTDYVYDTYVREIRKPGAEGLLPAESVGIIVITEEDEEFWFGEDESDREFDTDEDDENAEGYYANDYPEDEVSSDDEFNRDPYQYHRGEEDDEYDIDDSASEGFGDDADEPRKNPLKPSVGYWGRAGE</sequence>
<dbReference type="InterPro" id="IPR040150">
    <property type="entry name" value="Iwr1"/>
</dbReference>
<evidence type="ECO:0000313" key="5">
    <source>
        <dbReference type="Proteomes" id="UP000799770"/>
    </source>
</evidence>
<feature type="compositionally biased region" description="Acidic residues" evidence="2">
    <location>
        <begin position="296"/>
        <end position="315"/>
    </location>
</feature>
<feature type="compositionally biased region" description="Acidic residues" evidence="2">
    <location>
        <begin position="246"/>
        <end position="265"/>
    </location>
</feature>
<keyword evidence="5" id="KW-1185">Reference proteome</keyword>
<feature type="region of interest" description="Disordered" evidence="2">
    <location>
        <begin position="52"/>
        <end position="202"/>
    </location>
</feature>
<feature type="region of interest" description="Disordered" evidence="2">
    <location>
        <begin position="246"/>
        <end position="334"/>
    </location>
</feature>
<dbReference type="InterPro" id="IPR013883">
    <property type="entry name" value="TF_Iwr1_dom"/>
</dbReference>
<comment type="similarity">
    <text evidence="1">Belongs to the IWR1/SLC7A6OS family.</text>
</comment>
<dbReference type="PANTHER" id="PTHR28063">
    <property type="entry name" value="RNA POLYMERASE II NUCLEAR LOCALIZATION PROTEIN IWR1"/>
    <property type="match status" value="1"/>
</dbReference>
<dbReference type="Pfam" id="PF08574">
    <property type="entry name" value="Iwr1"/>
    <property type="match status" value="1"/>
</dbReference>
<accession>A0A6A5YJD0</accession>
<dbReference type="EMBL" id="ML977356">
    <property type="protein sequence ID" value="KAF2107165.1"/>
    <property type="molecule type" value="Genomic_DNA"/>
</dbReference>
<dbReference type="Proteomes" id="UP000799770">
    <property type="component" value="Unassembled WGS sequence"/>
</dbReference>
<evidence type="ECO:0000259" key="3">
    <source>
        <dbReference type="Pfam" id="PF08574"/>
    </source>
</evidence>
<evidence type="ECO:0000256" key="1">
    <source>
        <dbReference type="ARBA" id="ARBA00010218"/>
    </source>
</evidence>
<dbReference type="AlphaFoldDB" id="A0A6A5YJD0"/>
<feature type="domain" description="Transcription factor Iwr1" evidence="3">
    <location>
        <begin position="209"/>
        <end position="277"/>
    </location>
</feature>
<feature type="compositionally biased region" description="Basic and acidic residues" evidence="2">
    <location>
        <begin position="142"/>
        <end position="162"/>
    </location>
</feature>
<feature type="compositionally biased region" description="Low complexity" evidence="2">
    <location>
        <begin position="63"/>
        <end position="76"/>
    </location>
</feature>
<dbReference type="GO" id="GO:0005737">
    <property type="term" value="C:cytoplasm"/>
    <property type="evidence" value="ECO:0007669"/>
    <property type="project" value="TreeGrafter"/>
</dbReference>